<comment type="caution">
    <text evidence="5">The sequence shown here is derived from an EMBL/GenBank/DDBJ whole genome shotgun (WGS) entry which is preliminary data.</text>
</comment>
<dbReference type="Pfam" id="PF03152">
    <property type="entry name" value="UFD1_N1"/>
    <property type="match status" value="1"/>
</dbReference>
<reference evidence="6" key="1">
    <citation type="journal article" date="2024" name="IScience">
        <title>Strigolactones Initiate the Formation of Haustorium-like Structures in Castilleja.</title>
        <authorList>
            <person name="Buerger M."/>
            <person name="Peterson D."/>
            <person name="Chory J."/>
        </authorList>
    </citation>
    <scope>NUCLEOTIDE SEQUENCE [LARGE SCALE GENOMIC DNA]</scope>
</reference>
<dbReference type="AlphaFoldDB" id="A0ABD3CU75"/>
<gene>
    <name evidence="5" type="ORF">CASFOL_022310</name>
</gene>
<feature type="domain" description="Ubiquitin fusion degradation protein UFD1 N-terminal subdomain 1" evidence="3">
    <location>
        <begin position="17"/>
        <end position="113"/>
    </location>
</feature>
<feature type="domain" description="Ubiquitin fusion degradation protein UFD1 N-terminal subdomain 2" evidence="4">
    <location>
        <begin position="115"/>
        <end position="190"/>
    </location>
</feature>
<dbReference type="InterPro" id="IPR004854">
    <property type="entry name" value="Ufd1-like"/>
</dbReference>
<keyword evidence="6" id="KW-1185">Reference proteome</keyword>
<evidence type="ECO:0000259" key="3">
    <source>
        <dbReference type="Pfam" id="PF03152"/>
    </source>
</evidence>
<dbReference type="Gene3D" id="3.10.330.10">
    <property type="match status" value="1"/>
</dbReference>
<dbReference type="Pfam" id="PF24842">
    <property type="entry name" value="UFD1_N2"/>
    <property type="match status" value="1"/>
</dbReference>
<protein>
    <submittedName>
        <fullName evidence="5">Uncharacterized protein</fullName>
    </submittedName>
</protein>
<dbReference type="InterPro" id="IPR055417">
    <property type="entry name" value="UFD1_N1"/>
</dbReference>
<dbReference type="PANTHER" id="PTHR12555">
    <property type="entry name" value="UBIQUITIN FUSION DEGRADATON PROTEIN 1"/>
    <property type="match status" value="1"/>
</dbReference>
<evidence type="ECO:0000256" key="2">
    <source>
        <dbReference type="ARBA" id="ARBA00022786"/>
    </source>
</evidence>
<evidence type="ECO:0000256" key="1">
    <source>
        <dbReference type="ARBA" id="ARBA00006043"/>
    </source>
</evidence>
<organism evidence="5 6">
    <name type="scientific">Castilleja foliolosa</name>
    <dbReference type="NCBI Taxonomy" id="1961234"/>
    <lineage>
        <taxon>Eukaryota</taxon>
        <taxon>Viridiplantae</taxon>
        <taxon>Streptophyta</taxon>
        <taxon>Embryophyta</taxon>
        <taxon>Tracheophyta</taxon>
        <taxon>Spermatophyta</taxon>
        <taxon>Magnoliopsida</taxon>
        <taxon>eudicotyledons</taxon>
        <taxon>Gunneridae</taxon>
        <taxon>Pentapetalae</taxon>
        <taxon>asterids</taxon>
        <taxon>lamiids</taxon>
        <taxon>Lamiales</taxon>
        <taxon>Orobanchaceae</taxon>
        <taxon>Pedicularideae</taxon>
        <taxon>Castillejinae</taxon>
        <taxon>Castilleja</taxon>
    </lineage>
</organism>
<evidence type="ECO:0000313" key="5">
    <source>
        <dbReference type="EMBL" id="KAL3633548.1"/>
    </source>
</evidence>
<dbReference type="EMBL" id="JAVIJP010000029">
    <property type="protein sequence ID" value="KAL3633548.1"/>
    <property type="molecule type" value="Genomic_DNA"/>
</dbReference>
<accession>A0ABD3CU75</accession>
<dbReference type="InterPro" id="IPR042299">
    <property type="entry name" value="Ufd1-like_Nn"/>
</dbReference>
<comment type="similarity">
    <text evidence="1">Belongs to the UFD1 family.</text>
</comment>
<dbReference type="InterPro" id="IPR055418">
    <property type="entry name" value="UFD1_N2"/>
</dbReference>
<dbReference type="Gene3D" id="2.40.40.50">
    <property type="entry name" value="Ubiquitin fusion degradation protein UFD1, N-terminal domain"/>
    <property type="match status" value="1"/>
</dbReference>
<sequence>MATGWDLDYRYEPNPLFQQTFVCLPFSKYKSPHLQTGDKIVMPPSSLQQIINLPLRYPLTFKIQTFRTSDKVSHCGVLEFEAEEGHVYMPDWMMDNLKISEGDHVVLRDASLPKACVIKLQPHTTLFCTRVPDPRGFLESKLSAFTCLSRGDTIMLEYDGKEFYYFDVVWVGADAVCLVDTDCDLDLETPLDYVEPKPVLVPTPKSELPAVEKERVKENNKVFVAFMGKGRRLDGMPTLEADVVEGMSRLELVNEGMKRKRDEDNGGNKNKLIFKAFTGRARLLG</sequence>
<evidence type="ECO:0000313" key="6">
    <source>
        <dbReference type="Proteomes" id="UP001632038"/>
    </source>
</evidence>
<keyword evidence="2" id="KW-0833">Ubl conjugation pathway</keyword>
<dbReference type="PANTHER" id="PTHR12555:SF13">
    <property type="entry name" value="UBIQUITIN RECOGNITION FACTOR IN ER-ASSOCIATED DEGRADATION PROTEIN 1"/>
    <property type="match status" value="1"/>
</dbReference>
<dbReference type="Proteomes" id="UP001632038">
    <property type="component" value="Unassembled WGS sequence"/>
</dbReference>
<name>A0ABD3CU75_9LAMI</name>
<proteinExistence type="inferred from homology"/>
<evidence type="ECO:0000259" key="4">
    <source>
        <dbReference type="Pfam" id="PF24842"/>
    </source>
</evidence>